<keyword evidence="2" id="KW-1185">Reference proteome</keyword>
<dbReference type="AlphaFoldDB" id="A0A8J3T3X3"/>
<name>A0A8J3T3X3_9ACTN</name>
<dbReference type="EMBL" id="BOOK01000064">
    <property type="protein sequence ID" value="GII05248.1"/>
    <property type="molecule type" value="Genomic_DNA"/>
</dbReference>
<gene>
    <name evidence="1" type="ORF">Pta02_72560</name>
</gene>
<proteinExistence type="predicted"/>
<accession>A0A8J3T3X3</accession>
<protein>
    <submittedName>
        <fullName evidence="1">Uncharacterized protein</fullName>
    </submittedName>
</protein>
<evidence type="ECO:0000313" key="1">
    <source>
        <dbReference type="EMBL" id="GII05248.1"/>
    </source>
</evidence>
<organism evidence="1 2">
    <name type="scientific">Planobispora takensis</name>
    <dbReference type="NCBI Taxonomy" id="1367882"/>
    <lineage>
        <taxon>Bacteria</taxon>
        <taxon>Bacillati</taxon>
        <taxon>Actinomycetota</taxon>
        <taxon>Actinomycetes</taxon>
        <taxon>Streptosporangiales</taxon>
        <taxon>Streptosporangiaceae</taxon>
        <taxon>Planobispora</taxon>
    </lineage>
</organism>
<reference evidence="1" key="1">
    <citation type="submission" date="2021-01" db="EMBL/GenBank/DDBJ databases">
        <title>Whole genome shotgun sequence of Planobispora takensis NBRC 109077.</title>
        <authorList>
            <person name="Komaki H."/>
            <person name="Tamura T."/>
        </authorList>
    </citation>
    <scope>NUCLEOTIDE SEQUENCE</scope>
    <source>
        <strain evidence="1">NBRC 109077</strain>
    </source>
</reference>
<evidence type="ECO:0000313" key="2">
    <source>
        <dbReference type="Proteomes" id="UP000634476"/>
    </source>
</evidence>
<comment type="caution">
    <text evidence="1">The sequence shown here is derived from an EMBL/GenBank/DDBJ whole genome shotgun (WGS) entry which is preliminary data.</text>
</comment>
<sequence length="112" mass="11698">MTCSRDAAAVVSLTPPQKRDLHRDVGVRRGSRCSPAGIRCGAEDQAAAVGLCPDRVQGAGVQSVGVPVPGGLQFSERVTGGPDPDWCDPLGLGDRPLGPHCRTRFQPQDLLG</sequence>
<dbReference type="Proteomes" id="UP000634476">
    <property type="component" value="Unassembled WGS sequence"/>
</dbReference>